<dbReference type="NCBIfam" id="NF033644">
    <property type="entry name" value="antiterm_UpxY"/>
    <property type="match status" value="1"/>
</dbReference>
<evidence type="ECO:0000313" key="4">
    <source>
        <dbReference type="Proteomes" id="UP000029614"/>
    </source>
</evidence>
<dbReference type="Pfam" id="PF02357">
    <property type="entry name" value="NusG"/>
    <property type="match status" value="1"/>
</dbReference>
<comment type="caution">
    <text evidence="3">The sequence shown here is derived from an EMBL/GenBank/DDBJ whole genome shotgun (WGS) entry which is preliminary data.</text>
</comment>
<dbReference type="SUPFAM" id="SSF82679">
    <property type="entry name" value="N-utilization substance G protein NusG, N-terminal domain"/>
    <property type="match status" value="1"/>
</dbReference>
<gene>
    <name evidence="3" type="ORF">HMPREF9302_03085</name>
</gene>
<sequence>MVDLSSSSTEVIANDGFPWYAIRLFTKSLQDVKAYFESFGYECFVPMEYVEIMKPEGGVGHILKPVIRNFLFVKQTMDNDTFKKSVLNAKFKISVIRKIDDNSQFALIPSKQMYDFRLMCNPEITLRKFLTEKEAQLKVGNKVLVKYGPMKGLTGRLVRSNKKYYLLKEVPGMGVMLKVSRWCCVAIEGVE</sequence>
<keyword evidence="4" id="KW-1185">Reference proteome</keyword>
<dbReference type="GO" id="GO:0006354">
    <property type="term" value="P:DNA-templated transcription elongation"/>
    <property type="evidence" value="ECO:0007669"/>
    <property type="project" value="InterPro"/>
</dbReference>
<dbReference type="InterPro" id="IPR006645">
    <property type="entry name" value="NGN-like_dom"/>
</dbReference>
<reference evidence="3 4" key="1">
    <citation type="submission" date="2014-07" db="EMBL/GenBank/DDBJ databases">
        <authorList>
            <person name="McCorrison J."/>
            <person name="Sanka R."/>
            <person name="Torralba M."/>
            <person name="Gillis M."/>
            <person name="Haft D.H."/>
            <person name="Methe B."/>
            <person name="Sutton G."/>
            <person name="Nelson K.E."/>
        </authorList>
    </citation>
    <scope>NUCLEOTIDE SEQUENCE [LARGE SCALE GENOMIC DNA]</scope>
    <source>
        <strain evidence="3 4">DNF00058</strain>
    </source>
</reference>
<dbReference type="CDD" id="cd09895">
    <property type="entry name" value="NGN_SP_UpxY"/>
    <property type="match status" value="1"/>
</dbReference>
<protein>
    <submittedName>
        <fullName evidence="3">UpdY protein</fullName>
    </submittedName>
</protein>
<name>A0A096B0D7_9BACT</name>
<evidence type="ECO:0000256" key="1">
    <source>
        <dbReference type="ARBA" id="ARBA00023163"/>
    </source>
</evidence>
<organism evidence="3 4">
    <name type="scientific">Prevotella amnii DNF00058</name>
    <dbReference type="NCBI Taxonomy" id="1401066"/>
    <lineage>
        <taxon>Bacteria</taxon>
        <taxon>Pseudomonadati</taxon>
        <taxon>Bacteroidota</taxon>
        <taxon>Bacteroidia</taxon>
        <taxon>Bacteroidales</taxon>
        <taxon>Prevotellaceae</taxon>
        <taxon>Prevotella</taxon>
    </lineage>
</organism>
<dbReference type="Proteomes" id="UP000029614">
    <property type="component" value="Unassembled WGS sequence"/>
</dbReference>
<dbReference type="EMBL" id="JRNU01000010">
    <property type="protein sequence ID" value="KGF52570.1"/>
    <property type="molecule type" value="Genomic_DNA"/>
</dbReference>
<feature type="domain" description="NusG-like N-terminal" evidence="2">
    <location>
        <begin position="19"/>
        <end position="116"/>
    </location>
</feature>
<dbReference type="AlphaFoldDB" id="A0A096B0D7"/>
<evidence type="ECO:0000259" key="2">
    <source>
        <dbReference type="Pfam" id="PF02357"/>
    </source>
</evidence>
<dbReference type="OrthoDB" id="1079689at2"/>
<accession>A0A096B0D7</accession>
<evidence type="ECO:0000313" key="3">
    <source>
        <dbReference type="EMBL" id="KGF52570.1"/>
    </source>
</evidence>
<keyword evidence="1" id="KW-0804">Transcription</keyword>
<dbReference type="InterPro" id="IPR036735">
    <property type="entry name" value="NGN_dom_sf"/>
</dbReference>
<proteinExistence type="predicted"/>
<dbReference type="Gene3D" id="3.30.70.940">
    <property type="entry name" value="NusG, N-terminal domain"/>
    <property type="match status" value="1"/>
</dbReference>
<dbReference type="RefSeq" id="WP_036854569.1">
    <property type="nucleotide sequence ID" value="NZ_JRNU01000010.1"/>
</dbReference>